<protein>
    <submittedName>
        <fullName evidence="1">Uncharacterized protein</fullName>
    </submittedName>
</protein>
<evidence type="ECO:0000313" key="2">
    <source>
        <dbReference type="Proteomes" id="UP000055024"/>
    </source>
</evidence>
<accession>A0A0V1HU67</accession>
<keyword evidence="2" id="KW-1185">Reference proteome</keyword>
<dbReference type="Proteomes" id="UP000055024">
    <property type="component" value="Unassembled WGS sequence"/>
</dbReference>
<dbReference type="EMBL" id="JYDP01000029">
    <property type="protein sequence ID" value="KRZ13888.1"/>
    <property type="molecule type" value="Genomic_DNA"/>
</dbReference>
<name>A0A0V1HU67_9BILA</name>
<proteinExistence type="predicted"/>
<dbReference type="AlphaFoldDB" id="A0A0V1HU67"/>
<organism evidence="1 2">
    <name type="scientific">Trichinella zimbabwensis</name>
    <dbReference type="NCBI Taxonomy" id="268475"/>
    <lineage>
        <taxon>Eukaryota</taxon>
        <taxon>Metazoa</taxon>
        <taxon>Ecdysozoa</taxon>
        <taxon>Nematoda</taxon>
        <taxon>Enoplea</taxon>
        <taxon>Dorylaimia</taxon>
        <taxon>Trichinellida</taxon>
        <taxon>Trichinellidae</taxon>
        <taxon>Trichinella</taxon>
    </lineage>
</organism>
<comment type="caution">
    <text evidence="1">The sequence shown here is derived from an EMBL/GenBank/DDBJ whole genome shotgun (WGS) entry which is preliminary data.</text>
</comment>
<sequence>MITRADDEGKPEIMLRLEKFDHTADCIPAGGPPSVADGFVIQHFGMRRRGCICFVDLQISGIERQEITLKKALSDGMRQEFCGMNSSQACDNFATIAAIPCKEGH</sequence>
<dbReference type="OrthoDB" id="10552341at2759"/>
<gene>
    <name evidence="1" type="ORF">T11_340</name>
</gene>
<reference evidence="1 2" key="1">
    <citation type="submission" date="2015-01" db="EMBL/GenBank/DDBJ databases">
        <title>Evolution of Trichinella species and genotypes.</title>
        <authorList>
            <person name="Korhonen P.K."/>
            <person name="Edoardo P."/>
            <person name="Giuseppe L.R."/>
            <person name="Gasser R.B."/>
        </authorList>
    </citation>
    <scope>NUCLEOTIDE SEQUENCE [LARGE SCALE GENOMIC DNA]</scope>
    <source>
        <strain evidence="1">ISS1029</strain>
    </source>
</reference>
<evidence type="ECO:0000313" key="1">
    <source>
        <dbReference type="EMBL" id="KRZ13888.1"/>
    </source>
</evidence>